<dbReference type="AlphaFoldDB" id="A0A0F9MJC7"/>
<reference evidence="2" key="1">
    <citation type="journal article" date="2015" name="Nature">
        <title>Complex archaea that bridge the gap between prokaryotes and eukaryotes.</title>
        <authorList>
            <person name="Spang A."/>
            <person name="Saw J.H."/>
            <person name="Jorgensen S.L."/>
            <person name="Zaremba-Niedzwiedzka K."/>
            <person name="Martijn J."/>
            <person name="Lind A.E."/>
            <person name="van Eijk R."/>
            <person name="Schleper C."/>
            <person name="Guy L."/>
            <person name="Ettema T.J."/>
        </authorList>
    </citation>
    <scope>NUCLEOTIDE SEQUENCE</scope>
</reference>
<keyword evidence="1" id="KW-0472">Membrane</keyword>
<keyword evidence="1" id="KW-1133">Transmembrane helix</keyword>
<name>A0A0F9MJC7_9ZZZZ</name>
<comment type="caution">
    <text evidence="2">The sequence shown here is derived from an EMBL/GenBank/DDBJ whole genome shotgun (WGS) entry which is preliminary data.</text>
</comment>
<organism evidence="2">
    <name type="scientific">marine sediment metagenome</name>
    <dbReference type="NCBI Taxonomy" id="412755"/>
    <lineage>
        <taxon>unclassified sequences</taxon>
        <taxon>metagenomes</taxon>
        <taxon>ecological metagenomes</taxon>
    </lineage>
</organism>
<keyword evidence="1" id="KW-0812">Transmembrane</keyword>
<proteinExistence type="predicted"/>
<accession>A0A0F9MJC7</accession>
<dbReference type="EMBL" id="LAZR01005509">
    <property type="protein sequence ID" value="KKM99326.1"/>
    <property type="molecule type" value="Genomic_DNA"/>
</dbReference>
<gene>
    <name evidence="2" type="ORF">LCGC14_1148940</name>
</gene>
<protein>
    <submittedName>
        <fullName evidence="2">Uncharacterized protein</fullName>
    </submittedName>
</protein>
<feature type="transmembrane region" description="Helical" evidence="1">
    <location>
        <begin position="14"/>
        <end position="32"/>
    </location>
</feature>
<sequence>MIDEVDFTMISDRFFILTVVNYTIILTEKLIVIQMKNIMKGKSMDNIG</sequence>
<evidence type="ECO:0000256" key="1">
    <source>
        <dbReference type="SAM" id="Phobius"/>
    </source>
</evidence>
<evidence type="ECO:0000313" key="2">
    <source>
        <dbReference type="EMBL" id="KKM99326.1"/>
    </source>
</evidence>